<name>A0A1Y2CZX0_9FUNG</name>
<evidence type="ECO:0008006" key="3">
    <source>
        <dbReference type="Google" id="ProtNLM"/>
    </source>
</evidence>
<dbReference type="Gene3D" id="3.40.50.150">
    <property type="entry name" value="Vaccinia Virus protein VP39"/>
    <property type="match status" value="1"/>
</dbReference>
<dbReference type="STRING" id="329046.A0A1Y2CZX0"/>
<evidence type="ECO:0000313" key="1">
    <source>
        <dbReference type="EMBL" id="ORY52414.1"/>
    </source>
</evidence>
<dbReference type="Proteomes" id="UP000193642">
    <property type="component" value="Unassembled WGS sequence"/>
</dbReference>
<reference evidence="1 2" key="1">
    <citation type="submission" date="2016-07" db="EMBL/GenBank/DDBJ databases">
        <title>Pervasive Adenine N6-methylation of Active Genes in Fungi.</title>
        <authorList>
            <consortium name="DOE Joint Genome Institute"/>
            <person name="Mondo S.J."/>
            <person name="Dannebaum R.O."/>
            <person name="Kuo R.C."/>
            <person name="Labutti K."/>
            <person name="Haridas S."/>
            <person name="Kuo A."/>
            <person name="Salamov A."/>
            <person name="Ahrendt S.R."/>
            <person name="Lipzen A."/>
            <person name="Sullivan W."/>
            <person name="Andreopoulos W.B."/>
            <person name="Clum A."/>
            <person name="Lindquist E."/>
            <person name="Daum C."/>
            <person name="Ramamoorthy G.K."/>
            <person name="Gryganskyi A."/>
            <person name="Culley D."/>
            <person name="Magnuson J.K."/>
            <person name="James T.Y."/>
            <person name="O'Malley M.A."/>
            <person name="Stajich J.E."/>
            <person name="Spatafora J.W."/>
            <person name="Visel A."/>
            <person name="Grigoriev I.V."/>
        </authorList>
    </citation>
    <scope>NUCLEOTIDE SEQUENCE [LARGE SCALE GENOMIC DNA]</scope>
    <source>
        <strain evidence="1 2">JEL800</strain>
    </source>
</reference>
<proteinExistence type="predicted"/>
<dbReference type="OrthoDB" id="6419443at2759"/>
<dbReference type="InterPro" id="IPR029063">
    <property type="entry name" value="SAM-dependent_MTases_sf"/>
</dbReference>
<evidence type="ECO:0000313" key="2">
    <source>
        <dbReference type="Proteomes" id="UP000193642"/>
    </source>
</evidence>
<sequence>MEKRIISVFSTACEPILTHNDFRERRRIIKDLFVKRDYLAIFTNPDLTDVYVAEYSPSRALCYHQLFSTSPTLSDALQSAKLIYSIGAGSGGELAGITAALNSIRPSHRVTIHSQDIADYSSAIIPLEAALLEEFKHASVDSQTSCFNILSTEPLHVQQKSSLVSKADIITSFFILNELLANSKKEFVQFVKLLVTGMKPGALLVVVDSAGSFSEVNVGKKGGKAAESSAADTPPSTYMVYNLLDAIQAFEVVEKSDSQWYRYPEGLYYPIKLNNMRHFLRVYRKI</sequence>
<comment type="caution">
    <text evidence="1">The sequence shown here is derived from an EMBL/GenBank/DDBJ whole genome shotgun (WGS) entry which is preliminary data.</text>
</comment>
<dbReference type="InterPro" id="IPR021463">
    <property type="entry name" value="Methyltransf_34"/>
</dbReference>
<dbReference type="Pfam" id="PF11312">
    <property type="entry name" value="Methyltransf_34"/>
    <property type="match status" value="1"/>
</dbReference>
<protein>
    <recommendedName>
        <fullName evidence="3">S-adenosyl-L-methionine-dependent methyltransferase</fullName>
    </recommendedName>
</protein>
<gene>
    <name evidence="1" type="ORF">BCR33DRAFT_845589</name>
</gene>
<accession>A0A1Y2CZX0</accession>
<dbReference type="EMBL" id="MCGO01000003">
    <property type="protein sequence ID" value="ORY52414.1"/>
    <property type="molecule type" value="Genomic_DNA"/>
</dbReference>
<dbReference type="AlphaFoldDB" id="A0A1Y2CZX0"/>
<keyword evidence="2" id="KW-1185">Reference proteome</keyword>
<organism evidence="1 2">
    <name type="scientific">Rhizoclosmatium globosum</name>
    <dbReference type="NCBI Taxonomy" id="329046"/>
    <lineage>
        <taxon>Eukaryota</taxon>
        <taxon>Fungi</taxon>
        <taxon>Fungi incertae sedis</taxon>
        <taxon>Chytridiomycota</taxon>
        <taxon>Chytridiomycota incertae sedis</taxon>
        <taxon>Chytridiomycetes</taxon>
        <taxon>Chytridiales</taxon>
        <taxon>Chytriomycetaceae</taxon>
        <taxon>Rhizoclosmatium</taxon>
    </lineage>
</organism>